<evidence type="ECO:0008006" key="4">
    <source>
        <dbReference type="Google" id="ProtNLM"/>
    </source>
</evidence>
<protein>
    <recommendedName>
        <fullName evidence="4">HEAT repeat domain-containing protein</fullName>
    </recommendedName>
</protein>
<dbReference type="RefSeq" id="WP_251261305.1">
    <property type="nucleotide sequence ID" value="NZ_JAMQGP010000003.1"/>
</dbReference>
<dbReference type="AlphaFoldDB" id="A0AA41W7M9"/>
<feature type="chain" id="PRO_5041204583" description="HEAT repeat domain-containing protein" evidence="1">
    <location>
        <begin position="24"/>
        <end position="292"/>
    </location>
</feature>
<accession>A0AA41W7M9</accession>
<dbReference type="EMBL" id="JAMQGP010000003">
    <property type="protein sequence ID" value="MCM2679893.1"/>
    <property type="molecule type" value="Genomic_DNA"/>
</dbReference>
<name>A0AA41W7M9_9GAMM</name>
<keyword evidence="3" id="KW-1185">Reference proteome</keyword>
<dbReference type="PROSITE" id="PS51257">
    <property type="entry name" value="PROKAR_LIPOPROTEIN"/>
    <property type="match status" value="1"/>
</dbReference>
<dbReference type="Proteomes" id="UP001165393">
    <property type="component" value="Unassembled WGS sequence"/>
</dbReference>
<reference evidence="2 3" key="1">
    <citation type="journal article" date="2013" name="Antonie Van Leeuwenhoek">
        <title>Echinimonas agarilytica gen. nov., sp. nov., a new gammaproteobacterium isolated from the sea urchin Strongylocentrotus intermedius.</title>
        <authorList>
            <person name="Nedashkovskaya O.I."/>
            <person name="Stenkova A.M."/>
            <person name="Zhukova N.V."/>
            <person name="Van Trappen S."/>
            <person name="Lee J.S."/>
            <person name="Kim S.B."/>
        </authorList>
    </citation>
    <scope>NUCLEOTIDE SEQUENCE [LARGE SCALE GENOMIC DNA]</scope>
    <source>
        <strain evidence="2 3">KMM 6351</strain>
    </source>
</reference>
<feature type="signal peptide" evidence="1">
    <location>
        <begin position="1"/>
        <end position="23"/>
    </location>
</feature>
<keyword evidence="1" id="KW-0732">Signal</keyword>
<evidence type="ECO:0000256" key="1">
    <source>
        <dbReference type="SAM" id="SignalP"/>
    </source>
</evidence>
<organism evidence="2 3">
    <name type="scientific">Echinimonas agarilytica</name>
    <dbReference type="NCBI Taxonomy" id="1215918"/>
    <lineage>
        <taxon>Bacteria</taxon>
        <taxon>Pseudomonadati</taxon>
        <taxon>Pseudomonadota</taxon>
        <taxon>Gammaproteobacteria</taxon>
        <taxon>Alteromonadales</taxon>
        <taxon>Echinimonadaceae</taxon>
        <taxon>Echinimonas</taxon>
    </lineage>
</organism>
<gene>
    <name evidence="2" type="ORF">NAF29_09470</name>
</gene>
<evidence type="ECO:0000313" key="3">
    <source>
        <dbReference type="Proteomes" id="UP001165393"/>
    </source>
</evidence>
<evidence type="ECO:0000313" key="2">
    <source>
        <dbReference type="EMBL" id="MCM2679893.1"/>
    </source>
</evidence>
<proteinExistence type="predicted"/>
<sequence length="292" mass="32803">MFTISRRVTLFFVIAALATIAVGMGCSSHHVDGQVALFEDGNNPIAQTNPPEIISPEIVEEKPLAASINMPKPLLEFSRSELLESLNQDSDLLVQWLEERTSMTALESRLLLDVIYQMDGESRQQYAELMLYHHDSNYRSTGYQIMASLNGDMSDPSQLNIQQVIDASYTEYTADNLVTVLTLLHDETLNEAVQQSSKERATRLLAHENISVQAEALRLLLKYEPENTQLQQQLSHHLTSGNAELTASAFLTLYRIQHPNPAIVQALNLLSEQVEANEEISQQAKALLQRWN</sequence>
<comment type="caution">
    <text evidence="2">The sequence shown here is derived from an EMBL/GenBank/DDBJ whole genome shotgun (WGS) entry which is preliminary data.</text>
</comment>